<evidence type="ECO:0000313" key="3">
    <source>
        <dbReference type="Proteomes" id="UP000050465"/>
    </source>
</evidence>
<evidence type="ECO:0000256" key="1">
    <source>
        <dbReference type="SAM" id="Phobius"/>
    </source>
</evidence>
<dbReference type="Pfam" id="PF08592">
    <property type="entry name" value="Anthrone_oxy"/>
    <property type="match status" value="1"/>
</dbReference>
<feature type="transmembrane region" description="Helical" evidence="1">
    <location>
        <begin position="6"/>
        <end position="28"/>
    </location>
</feature>
<dbReference type="STRING" id="1666911.HLUCCA11_21930"/>
<dbReference type="AlphaFoldDB" id="A0A0P7ZQX6"/>
<dbReference type="EMBL" id="LJZR01000063">
    <property type="protein sequence ID" value="KPQ32263.1"/>
    <property type="molecule type" value="Genomic_DNA"/>
</dbReference>
<proteinExistence type="predicted"/>
<keyword evidence="1" id="KW-0472">Membrane</keyword>
<comment type="caution">
    <text evidence="2">The sequence shown here is derived from an EMBL/GenBank/DDBJ whole genome shotgun (WGS) entry which is preliminary data.</text>
</comment>
<feature type="transmembrane region" description="Helical" evidence="1">
    <location>
        <begin position="123"/>
        <end position="146"/>
    </location>
</feature>
<organism evidence="2 3">
    <name type="scientific">Phormidesmis priestleyi Ana</name>
    <dbReference type="NCBI Taxonomy" id="1666911"/>
    <lineage>
        <taxon>Bacteria</taxon>
        <taxon>Bacillati</taxon>
        <taxon>Cyanobacteriota</taxon>
        <taxon>Cyanophyceae</taxon>
        <taxon>Leptolyngbyales</taxon>
        <taxon>Leptolyngbyaceae</taxon>
        <taxon>Phormidesmis</taxon>
    </lineage>
</organism>
<dbReference type="InterPro" id="IPR013901">
    <property type="entry name" value="Anthrone_oxy"/>
</dbReference>
<sequence>MKNIAAIVAIIATAAFVGNMINIGMSYARYWQSIEPIAFMQDFKVKFPLLLAPTTVTLLPALIATLLSVVFNWNIPETRSLWLIALVGLLLTIAITLIYHLPNNLAFMGLKYSAAKATSRLQIWVLLHWVRVVMATTAAVFAILAFQKS</sequence>
<reference evidence="2 3" key="1">
    <citation type="submission" date="2015-09" db="EMBL/GenBank/DDBJ databases">
        <title>Identification and resolution of microdiversity through metagenomic sequencing of parallel consortia.</title>
        <authorList>
            <person name="Nelson W.C."/>
            <person name="Romine M.F."/>
            <person name="Lindemann S.R."/>
        </authorList>
    </citation>
    <scope>NUCLEOTIDE SEQUENCE [LARGE SCALE GENOMIC DNA]</scope>
    <source>
        <strain evidence="2">Ana</strain>
    </source>
</reference>
<feature type="transmembrane region" description="Helical" evidence="1">
    <location>
        <begin position="81"/>
        <end position="102"/>
    </location>
</feature>
<dbReference type="Proteomes" id="UP000050465">
    <property type="component" value="Unassembled WGS sequence"/>
</dbReference>
<evidence type="ECO:0008006" key="4">
    <source>
        <dbReference type="Google" id="ProtNLM"/>
    </source>
</evidence>
<protein>
    <recommendedName>
        <fullName evidence="4">Integral membrane protein</fullName>
    </recommendedName>
</protein>
<feature type="transmembrane region" description="Helical" evidence="1">
    <location>
        <begin position="49"/>
        <end position="75"/>
    </location>
</feature>
<name>A0A0P7ZQX6_9CYAN</name>
<gene>
    <name evidence="2" type="ORF">HLUCCA11_21930</name>
</gene>
<keyword evidence="1" id="KW-0812">Transmembrane</keyword>
<keyword evidence="1" id="KW-1133">Transmembrane helix</keyword>
<accession>A0A0P7ZQX6</accession>
<evidence type="ECO:0000313" key="2">
    <source>
        <dbReference type="EMBL" id="KPQ32263.1"/>
    </source>
</evidence>